<dbReference type="AlphaFoldDB" id="A0AAE0JHT1"/>
<dbReference type="EMBL" id="JAUEPP010000003">
    <property type="protein sequence ID" value="KAK3347470.1"/>
    <property type="molecule type" value="Genomic_DNA"/>
</dbReference>
<reference evidence="2" key="1">
    <citation type="journal article" date="2023" name="Mol. Phylogenet. Evol.">
        <title>Genome-scale phylogeny and comparative genomics of the fungal order Sordariales.</title>
        <authorList>
            <person name="Hensen N."/>
            <person name="Bonometti L."/>
            <person name="Westerberg I."/>
            <person name="Brannstrom I.O."/>
            <person name="Guillou S."/>
            <person name="Cros-Aarteil S."/>
            <person name="Calhoun S."/>
            <person name="Haridas S."/>
            <person name="Kuo A."/>
            <person name="Mondo S."/>
            <person name="Pangilinan J."/>
            <person name="Riley R."/>
            <person name="LaButti K."/>
            <person name="Andreopoulos B."/>
            <person name="Lipzen A."/>
            <person name="Chen C."/>
            <person name="Yan M."/>
            <person name="Daum C."/>
            <person name="Ng V."/>
            <person name="Clum A."/>
            <person name="Steindorff A."/>
            <person name="Ohm R.A."/>
            <person name="Martin F."/>
            <person name="Silar P."/>
            <person name="Natvig D.O."/>
            <person name="Lalanne C."/>
            <person name="Gautier V."/>
            <person name="Ament-Velasquez S.L."/>
            <person name="Kruys A."/>
            <person name="Hutchinson M.I."/>
            <person name="Powell A.J."/>
            <person name="Barry K."/>
            <person name="Miller A.N."/>
            <person name="Grigoriev I.V."/>
            <person name="Debuchy R."/>
            <person name="Gladieux P."/>
            <person name="Hiltunen Thoren M."/>
            <person name="Johannesson H."/>
        </authorList>
    </citation>
    <scope>NUCLEOTIDE SEQUENCE</scope>
    <source>
        <strain evidence="2">CBS 560.94</strain>
    </source>
</reference>
<protein>
    <submittedName>
        <fullName evidence="2">Uncharacterized protein</fullName>
    </submittedName>
</protein>
<dbReference type="Proteomes" id="UP001278500">
    <property type="component" value="Unassembled WGS sequence"/>
</dbReference>
<feature type="compositionally biased region" description="Basic residues" evidence="1">
    <location>
        <begin position="1"/>
        <end position="10"/>
    </location>
</feature>
<name>A0AAE0JHT1_9PEZI</name>
<evidence type="ECO:0000313" key="2">
    <source>
        <dbReference type="EMBL" id="KAK3347470.1"/>
    </source>
</evidence>
<comment type="caution">
    <text evidence="2">The sequence shown here is derived from an EMBL/GenBank/DDBJ whole genome shotgun (WGS) entry which is preliminary data.</text>
</comment>
<sequence>KKAFRLRFPKNSHSVPPARPIQPLNNAKLSQRVLCDSPSRKAEKNVHLSLSFRIGQEEESG</sequence>
<dbReference type="GeneID" id="87865906"/>
<organism evidence="2 3">
    <name type="scientific">Neurospora tetraspora</name>
    <dbReference type="NCBI Taxonomy" id="94610"/>
    <lineage>
        <taxon>Eukaryota</taxon>
        <taxon>Fungi</taxon>
        <taxon>Dikarya</taxon>
        <taxon>Ascomycota</taxon>
        <taxon>Pezizomycotina</taxon>
        <taxon>Sordariomycetes</taxon>
        <taxon>Sordariomycetidae</taxon>
        <taxon>Sordariales</taxon>
        <taxon>Sordariaceae</taxon>
        <taxon>Neurospora</taxon>
    </lineage>
</organism>
<proteinExistence type="predicted"/>
<dbReference type="RefSeq" id="XP_062682552.1">
    <property type="nucleotide sequence ID" value="XM_062828752.1"/>
</dbReference>
<evidence type="ECO:0000256" key="1">
    <source>
        <dbReference type="SAM" id="MobiDB-lite"/>
    </source>
</evidence>
<feature type="non-terminal residue" evidence="2">
    <location>
        <position position="1"/>
    </location>
</feature>
<accession>A0AAE0JHT1</accession>
<keyword evidence="3" id="KW-1185">Reference proteome</keyword>
<evidence type="ECO:0000313" key="3">
    <source>
        <dbReference type="Proteomes" id="UP001278500"/>
    </source>
</evidence>
<reference evidence="2" key="2">
    <citation type="submission" date="2023-06" db="EMBL/GenBank/DDBJ databases">
        <authorList>
            <consortium name="Lawrence Berkeley National Laboratory"/>
            <person name="Haridas S."/>
            <person name="Hensen N."/>
            <person name="Bonometti L."/>
            <person name="Westerberg I."/>
            <person name="Brannstrom I.O."/>
            <person name="Guillou S."/>
            <person name="Cros-Aarteil S."/>
            <person name="Calhoun S."/>
            <person name="Kuo A."/>
            <person name="Mondo S."/>
            <person name="Pangilinan J."/>
            <person name="Riley R."/>
            <person name="Labutti K."/>
            <person name="Andreopoulos B."/>
            <person name="Lipzen A."/>
            <person name="Chen C."/>
            <person name="Yanf M."/>
            <person name="Daum C."/>
            <person name="Ng V."/>
            <person name="Clum A."/>
            <person name="Steindorff A."/>
            <person name="Ohm R."/>
            <person name="Martin F."/>
            <person name="Silar P."/>
            <person name="Natvig D."/>
            <person name="Lalanne C."/>
            <person name="Gautier V."/>
            <person name="Ament-Velasquez S.L."/>
            <person name="Kruys A."/>
            <person name="Hutchinson M.I."/>
            <person name="Powell A.J."/>
            <person name="Barry K."/>
            <person name="Miller A.N."/>
            <person name="Grigoriev I.V."/>
            <person name="Debuchy R."/>
            <person name="Gladieux P."/>
            <person name="Thoren M.H."/>
            <person name="Johannesson H."/>
        </authorList>
    </citation>
    <scope>NUCLEOTIDE SEQUENCE</scope>
    <source>
        <strain evidence="2">CBS 560.94</strain>
    </source>
</reference>
<feature type="region of interest" description="Disordered" evidence="1">
    <location>
        <begin position="1"/>
        <end position="23"/>
    </location>
</feature>
<gene>
    <name evidence="2" type="ORF">B0H65DRAFT_521520</name>
</gene>